<evidence type="ECO:0000256" key="1">
    <source>
        <dbReference type="ARBA" id="ARBA00004613"/>
    </source>
</evidence>
<dbReference type="PROSITE" id="PS51257">
    <property type="entry name" value="PROKAR_LIPOPROTEIN"/>
    <property type="match status" value="1"/>
</dbReference>
<evidence type="ECO:0000256" key="3">
    <source>
        <dbReference type="SAM" id="SignalP"/>
    </source>
</evidence>
<name>A0A1R4GEM9_BREDI</name>
<dbReference type="PANTHER" id="PTHR10009">
    <property type="entry name" value="PROTEIN YELLOW-RELATED"/>
    <property type="match status" value="1"/>
</dbReference>
<sequence>MKTSVKMLLAAGAALSLAACAMTREGASAPQIEQVATFDGAMPTGVTIAPNGRIFVNFPQWGDNAPFTVAELVDGKAVPYPDAATNRPDPADPAGHFISVQSVVADGANRLWVLDTAAPKFSQPQAGGAKLVAIDLATDRVVKTIVLPPSVVLPPTYLNDVRFDLRQGAEGVAYITDSSNAGVGGIIVVDIASGRAIRRLSNHATTNPEPGFTPVVDGAVLMNRPADGPATPVAIASDAIALSADGSLLYYGPLSGRTLHAVPTALLRDPAVSEEELGRAVRSLGRKGASDGIAEDDKGRVFAGDYENNAIRVLDQGRWTTVVNNPRISWPDTLSIGTDGYLYFTANQLHRQPGFHGGRDLRRKPYELLRIKVGAAPVLLRSR</sequence>
<proteinExistence type="predicted"/>
<dbReference type="EMBL" id="FUIE01000065">
    <property type="protein sequence ID" value="SJM66657.1"/>
    <property type="molecule type" value="Genomic_DNA"/>
</dbReference>
<dbReference type="GO" id="GO:0005576">
    <property type="term" value="C:extracellular region"/>
    <property type="evidence" value="ECO:0007669"/>
    <property type="project" value="UniProtKB-SubCell"/>
</dbReference>
<dbReference type="Gene3D" id="2.120.10.30">
    <property type="entry name" value="TolB, C-terminal domain"/>
    <property type="match status" value="1"/>
</dbReference>
<dbReference type="PANTHER" id="PTHR10009:SF18">
    <property type="entry name" value="PROTEIN YELLOW-LIKE PROTEIN"/>
    <property type="match status" value="1"/>
</dbReference>
<keyword evidence="2" id="KW-0964">Secreted</keyword>
<dbReference type="AlphaFoldDB" id="A0A1R4GEM9"/>
<dbReference type="InterPro" id="IPR011042">
    <property type="entry name" value="6-blade_b-propeller_TolB-like"/>
</dbReference>
<evidence type="ECO:0008006" key="6">
    <source>
        <dbReference type="Google" id="ProtNLM"/>
    </source>
</evidence>
<dbReference type="SUPFAM" id="SSF101898">
    <property type="entry name" value="NHL repeat"/>
    <property type="match status" value="1"/>
</dbReference>
<dbReference type="Proteomes" id="UP000195766">
    <property type="component" value="Unassembled WGS sequence"/>
</dbReference>
<evidence type="ECO:0000313" key="5">
    <source>
        <dbReference type="Proteomes" id="UP000195766"/>
    </source>
</evidence>
<dbReference type="InterPro" id="IPR017996">
    <property type="entry name" value="MRJP/yellow-related"/>
</dbReference>
<feature type="chain" id="PRO_5012774466" description="Gluconolaconase" evidence="3">
    <location>
        <begin position="22"/>
        <end position="383"/>
    </location>
</feature>
<dbReference type="Pfam" id="PF03022">
    <property type="entry name" value="MRJP"/>
    <property type="match status" value="1"/>
</dbReference>
<accession>A0A1R4GEM9</accession>
<gene>
    <name evidence="4" type="ORF">FM111_12095</name>
</gene>
<protein>
    <recommendedName>
        <fullName evidence="6">Gluconolaconase</fullName>
    </recommendedName>
</protein>
<evidence type="ECO:0000256" key="2">
    <source>
        <dbReference type="ARBA" id="ARBA00022525"/>
    </source>
</evidence>
<keyword evidence="3" id="KW-0732">Signal</keyword>
<reference evidence="4 5" key="1">
    <citation type="submission" date="2017-02" db="EMBL/GenBank/DDBJ databases">
        <authorList>
            <person name="Peterson S.W."/>
        </authorList>
    </citation>
    <scope>NUCLEOTIDE SEQUENCE [LARGE SCALE GENOMIC DNA]</scope>
    <source>
        <strain evidence="4 5">3F5N</strain>
    </source>
</reference>
<dbReference type="RefSeq" id="WP_087141227.1">
    <property type="nucleotide sequence ID" value="NZ_FUIE01000065.1"/>
</dbReference>
<dbReference type="OrthoDB" id="9797664at2"/>
<evidence type="ECO:0000313" key="4">
    <source>
        <dbReference type="EMBL" id="SJM66657.1"/>
    </source>
</evidence>
<feature type="signal peptide" evidence="3">
    <location>
        <begin position="1"/>
        <end position="21"/>
    </location>
</feature>
<comment type="subcellular location">
    <subcellularLocation>
        <location evidence="1">Secreted</location>
    </subcellularLocation>
</comment>
<organism evidence="4 5">
    <name type="scientific">Brevundimonas diminuta 3F5N</name>
    <dbReference type="NCBI Taxonomy" id="1255603"/>
    <lineage>
        <taxon>Bacteria</taxon>
        <taxon>Pseudomonadati</taxon>
        <taxon>Pseudomonadota</taxon>
        <taxon>Alphaproteobacteria</taxon>
        <taxon>Caulobacterales</taxon>
        <taxon>Caulobacteraceae</taxon>
        <taxon>Brevundimonas</taxon>
    </lineage>
</organism>